<dbReference type="SMART" id="SM00343">
    <property type="entry name" value="ZnF_C2HC"/>
    <property type="match status" value="1"/>
</dbReference>
<evidence type="ECO:0000256" key="1">
    <source>
        <dbReference type="PROSITE-ProRule" id="PRU00047"/>
    </source>
</evidence>
<name>A0A8C3SKU8_CHESE</name>
<feature type="region of interest" description="Disordered" evidence="2">
    <location>
        <begin position="75"/>
        <end position="98"/>
    </location>
</feature>
<protein>
    <recommendedName>
        <fullName evidence="3">CCHC-type domain-containing protein</fullName>
    </recommendedName>
</protein>
<evidence type="ECO:0000313" key="5">
    <source>
        <dbReference type="Proteomes" id="UP000694403"/>
    </source>
</evidence>
<dbReference type="Ensembl" id="ENSCSRT00000015995.1">
    <property type="protein sequence ID" value="ENSCSRP00000015340.1"/>
    <property type="gene ID" value="ENSCSRG00000011726.1"/>
</dbReference>
<evidence type="ECO:0000256" key="2">
    <source>
        <dbReference type="SAM" id="MobiDB-lite"/>
    </source>
</evidence>
<dbReference type="Proteomes" id="UP000694403">
    <property type="component" value="Unplaced"/>
</dbReference>
<organism evidence="4 5">
    <name type="scientific">Chelydra serpentina</name>
    <name type="common">Snapping turtle</name>
    <name type="synonym">Testudo serpentina</name>
    <dbReference type="NCBI Taxonomy" id="8475"/>
    <lineage>
        <taxon>Eukaryota</taxon>
        <taxon>Metazoa</taxon>
        <taxon>Chordata</taxon>
        <taxon>Craniata</taxon>
        <taxon>Vertebrata</taxon>
        <taxon>Euteleostomi</taxon>
        <taxon>Archelosauria</taxon>
        <taxon>Testudinata</taxon>
        <taxon>Testudines</taxon>
        <taxon>Cryptodira</taxon>
        <taxon>Durocryptodira</taxon>
        <taxon>Americhelydia</taxon>
        <taxon>Chelydroidea</taxon>
        <taxon>Chelydridae</taxon>
        <taxon>Chelydra</taxon>
    </lineage>
</organism>
<evidence type="ECO:0000313" key="4">
    <source>
        <dbReference type="Ensembl" id="ENSCSRP00000015340.1"/>
    </source>
</evidence>
<dbReference type="PROSITE" id="PS50158">
    <property type="entry name" value="ZF_CCHC"/>
    <property type="match status" value="1"/>
</dbReference>
<dbReference type="GO" id="GO:0008270">
    <property type="term" value="F:zinc ion binding"/>
    <property type="evidence" value="ECO:0007669"/>
    <property type="project" value="UniProtKB-KW"/>
</dbReference>
<keyword evidence="1" id="KW-0863">Zinc-finger</keyword>
<dbReference type="PANTHER" id="PTHR23095">
    <property type="entry name" value="PARANEOPLASTIC ANTIGEN"/>
    <property type="match status" value="1"/>
</dbReference>
<dbReference type="AlphaFoldDB" id="A0A8C3SKU8"/>
<accession>A0A8C3SKU8</accession>
<keyword evidence="1" id="KW-0479">Metal-binding</keyword>
<dbReference type="GO" id="GO:0003676">
    <property type="term" value="F:nucleic acid binding"/>
    <property type="evidence" value="ECO:0007669"/>
    <property type="project" value="InterPro"/>
</dbReference>
<dbReference type="PANTHER" id="PTHR23095:SF51">
    <property type="entry name" value="PARANEOPLASTIC ANTIGEN MA1 HOMOLOG-RELATED"/>
    <property type="match status" value="1"/>
</dbReference>
<reference evidence="4" key="2">
    <citation type="submission" date="2025-09" db="UniProtKB">
        <authorList>
            <consortium name="Ensembl"/>
        </authorList>
    </citation>
    <scope>IDENTIFICATION</scope>
</reference>
<keyword evidence="1" id="KW-0862">Zinc</keyword>
<dbReference type="Gene3D" id="4.10.60.10">
    <property type="entry name" value="Zinc finger, CCHC-type"/>
    <property type="match status" value="1"/>
</dbReference>
<dbReference type="SUPFAM" id="SSF57756">
    <property type="entry name" value="Retrovirus zinc finger-like domains"/>
    <property type="match status" value="1"/>
</dbReference>
<dbReference type="InterPro" id="IPR001878">
    <property type="entry name" value="Znf_CCHC"/>
</dbReference>
<dbReference type="Pfam" id="PF00098">
    <property type="entry name" value="zf-CCHC"/>
    <property type="match status" value="1"/>
</dbReference>
<proteinExistence type="predicted"/>
<sequence>MLWRLQLRERAPNPPPFHKLIREIREEEERFLQVDAVVQPKKAGSHTTAVLGEMEEAPSVAVALRDLTREVAMMKAQGHPVPSSRGKSSRRGDSQREGFCYNCGRDGHYALDCQNKTDHARVSQRLQQTIRELQGNTNRAWGRSNPRP</sequence>
<evidence type="ECO:0000259" key="3">
    <source>
        <dbReference type="PROSITE" id="PS50158"/>
    </source>
</evidence>
<feature type="domain" description="CCHC-type" evidence="3">
    <location>
        <begin position="100"/>
        <end position="115"/>
    </location>
</feature>
<reference evidence="4" key="1">
    <citation type="submission" date="2025-08" db="UniProtKB">
        <authorList>
            <consortium name="Ensembl"/>
        </authorList>
    </citation>
    <scope>IDENTIFICATION</scope>
</reference>
<dbReference type="InterPro" id="IPR036875">
    <property type="entry name" value="Znf_CCHC_sf"/>
</dbReference>
<dbReference type="InterPro" id="IPR026523">
    <property type="entry name" value="PNMA"/>
</dbReference>
<keyword evidence="5" id="KW-1185">Reference proteome</keyword>